<dbReference type="GO" id="GO:0005834">
    <property type="term" value="C:heterotrimeric G-protein complex"/>
    <property type="evidence" value="ECO:0007669"/>
    <property type="project" value="EnsemblFungi"/>
</dbReference>
<dbReference type="PANTHER" id="PTHR19850">
    <property type="entry name" value="GUANINE NUCLEOTIDE-BINDING PROTEIN BETA G PROTEIN BETA"/>
    <property type="match status" value="1"/>
</dbReference>
<feature type="repeat" description="WD" evidence="5">
    <location>
        <begin position="15"/>
        <end position="56"/>
    </location>
</feature>
<evidence type="ECO:0000256" key="3">
    <source>
        <dbReference type="ARBA" id="ARBA00022737"/>
    </source>
</evidence>
<gene>
    <name evidence="6" type="ORF">SPOG_04420</name>
</gene>
<evidence type="ECO:0000256" key="4">
    <source>
        <dbReference type="ARBA" id="ARBA00023224"/>
    </source>
</evidence>
<dbReference type="InterPro" id="IPR019775">
    <property type="entry name" value="WD40_repeat_CS"/>
</dbReference>
<dbReference type="EMBL" id="KE546996">
    <property type="protein sequence ID" value="EPY49226.1"/>
    <property type="molecule type" value="Genomic_DNA"/>
</dbReference>
<dbReference type="SUPFAM" id="SSF50978">
    <property type="entry name" value="WD40 repeat-like"/>
    <property type="match status" value="1"/>
</dbReference>
<dbReference type="GeneID" id="25038733"/>
<reference evidence="6 7" key="1">
    <citation type="journal article" date="2011" name="Science">
        <title>Comparative functional genomics of the fission yeasts.</title>
        <authorList>
            <person name="Rhind N."/>
            <person name="Chen Z."/>
            <person name="Yassour M."/>
            <person name="Thompson D.A."/>
            <person name="Haas B.J."/>
            <person name="Habib N."/>
            <person name="Wapinski I."/>
            <person name="Roy S."/>
            <person name="Lin M.F."/>
            <person name="Heiman D.I."/>
            <person name="Young S.K."/>
            <person name="Furuya K."/>
            <person name="Guo Y."/>
            <person name="Pidoux A."/>
            <person name="Chen H.M."/>
            <person name="Robbertse B."/>
            <person name="Goldberg J.M."/>
            <person name="Aoki K."/>
            <person name="Bayne E.H."/>
            <person name="Berlin A.M."/>
            <person name="Desjardins C.A."/>
            <person name="Dobbs E."/>
            <person name="Dukaj L."/>
            <person name="Fan L."/>
            <person name="FitzGerald M.G."/>
            <person name="French C."/>
            <person name="Gujja S."/>
            <person name="Hansen K."/>
            <person name="Keifenheim D."/>
            <person name="Levin J.Z."/>
            <person name="Mosher R.A."/>
            <person name="Mueller C.A."/>
            <person name="Pfiffner J."/>
            <person name="Priest M."/>
            <person name="Russ C."/>
            <person name="Smialowska A."/>
            <person name="Swoboda P."/>
            <person name="Sykes S.M."/>
            <person name="Vaughn M."/>
            <person name="Vengrova S."/>
            <person name="Yoder R."/>
            <person name="Zeng Q."/>
            <person name="Allshire R."/>
            <person name="Baulcombe D."/>
            <person name="Birren B.W."/>
            <person name="Brown W."/>
            <person name="Ekwall K."/>
            <person name="Kellis M."/>
            <person name="Leatherwood J."/>
            <person name="Levin H."/>
            <person name="Margalit H."/>
            <person name="Martienssen R."/>
            <person name="Nieduszynski C.A."/>
            <person name="Spatafora J.W."/>
            <person name="Friedman N."/>
            <person name="Dalgaard J.Z."/>
            <person name="Baumann P."/>
            <person name="Niki H."/>
            <person name="Regev A."/>
            <person name="Nusbaum C."/>
        </authorList>
    </citation>
    <scope>NUCLEOTIDE SEQUENCE [LARGE SCALE GENOMIC DNA]</scope>
    <source>
        <strain evidence="7">OY26 / ATCC MYA-4695 / CBS 11777 / NBRC 106824 / NRRL Y48691</strain>
    </source>
</reference>
<dbReference type="PRINTS" id="PR00319">
    <property type="entry name" value="GPROTEINB"/>
</dbReference>
<dbReference type="Proteomes" id="UP000015464">
    <property type="component" value="Unassembled WGS sequence"/>
</dbReference>
<evidence type="ECO:0000256" key="5">
    <source>
        <dbReference type="PROSITE-ProRule" id="PRU00221"/>
    </source>
</evidence>
<dbReference type="Gene3D" id="2.130.10.10">
    <property type="entry name" value="YVTN repeat-like/Quinoprotein amine dehydrogenase"/>
    <property type="match status" value="1"/>
</dbReference>
<evidence type="ECO:0000313" key="6">
    <source>
        <dbReference type="EMBL" id="EPY49226.1"/>
    </source>
</evidence>
<proteinExistence type="inferred from homology"/>
<sequence length="301" mass="32588">MSSHVSLGLQHPRVLKTQLGKIPKVDWSSDGKYILSASEDDALLVWDAHTYNKLALFQVPSLWIMTCAFSPSAETIAAGGLNNNCKVISTERPDAEPVELMGHTGFISSCKYIDENRLLTSSGDKTCIAWDIRRQTPITKFEGHSGDVMALDFLPENPNLFISGGCDKTSKVWDLRTSSCCLTISDNKSDINSISFFPSKTAFATGVEDGSTKCFDIRAKAAIFEYPSQLSNPVTSVRFSNSGKFLFAATGNVCEVWDSAAATSVASLSGHENRVSSITLSPGGTALATGSWDSTIRLWFT</sequence>
<dbReference type="GO" id="GO:0031680">
    <property type="term" value="C:G-protein beta/gamma-subunit complex"/>
    <property type="evidence" value="ECO:0007669"/>
    <property type="project" value="EnsemblFungi"/>
</dbReference>
<dbReference type="PIRSF" id="PIRSF002394">
    <property type="entry name" value="GN-bd_beta"/>
    <property type="match status" value="1"/>
</dbReference>
<protein>
    <submittedName>
        <fullName evidence="6">Heterotrimeric G protein beta subunit Git5</fullName>
    </submittedName>
</protein>
<dbReference type="AlphaFoldDB" id="S9X606"/>
<comment type="similarity">
    <text evidence="1">Belongs to the WD repeat G protein beta family.</text>
</comment>
<dbReference type="InterPro" id="IPR020472">
    <property type="entry name" value="WD40_PAC1"/>
</dbReference>
<keyword evidence="7" id="KW-1185">Reference proteome</keyword>
<accession>S9X606</accession>
<dbReference type="OrthoDB" id="10255630at2759"/>
<feature type="repeat" description="WD" evidence="5">
    <location>
        <begin position="268"/>
        <end position="301"/>
    </location>
</feature>
<dbReference type="InterPro" id="IPR001632">
    <property type="entry name" value="WD40_G-protein_beta-like"/>
</dbReference>
<evidence type="ECO:0000313" key="7">
    <source>
        <dbReference type="Proteomes" id="UP000015464"/>
    </source>
</evidence>
<dbReference type="STRING" id="653667.S9X606"/>
<organism evidence="6 7">
    <name type="scientific">Schizosaccharomyces cryophilus (strain OY26 / ATCC MYA-4695 / CBS 11777 / NBRC 106824 / NRRL Y48691)</name>
    <name type="common">Fission yeast</name>
    <dbReference type="NCBI Taxonomy" id="653667"/>
    <lineage>
        <taxon>Eukaryota</taxon>
        <taxon>Fungi</taxon>
        <taxon>Dikarya</taxon>
        <taxon>Ascomycota</taxon>
        <taxon>Taphrinomycotina</taxon>
        <taxon>Schizosaccharomycetes</taxon>
        <taxon>Schizosaccharomycetales</taxon>
        <taxon>Schizosaccharomycetaceae</taxon>
        <taxon>Schizosaccharomyces</taxon>
    </lineage>
</organism>
<dbReference type="Pfam" id="PF25391">
    <property type="entry name" value="WD40_Gbeta"/>
    <property type="match status" value="1"/>
</dbReference>
<dbReference type="eggNOG" id="KOG0286">
    <property type="taxonomic scope" value="Eukaryota"/>
</dbReference>
<dbReference type="GO" id="GO:0030159">
    <property type="term" value="F:signaling receptor complex adaptor activity"/>
    <property type="evidence" value="ECO:0007669"/>
    <property type="project" value="EnsemblFungi"/>
</dbReference>
<evidence type="ECO:0000256" key="2">
    <source>
        <dbReference type="ARBA" id="ARBA00022574"/>
    </source>
</evidence>
<dbReference type="InterPro" id="IPR015943">
    <property type="entry name" value="WD40/YVTN_repeat-like_dom_sf"/>
</dbReference>
<dbReference type="GO" id="GO:0000122">
    <property type="term" value="P:negative regulation of transcription by RNA polymerase II"/>
    <property type="evidence" value="ECO:0007669"/>
    <property type="project" value="EnsemblFungi"/>
</dbReference>
<name>S9X606_SCHCR</name>
<feature type="repeat" description="WD" evidence="5">
    <location>
        <begin position="100"/>
        <end position="140"/>
    </location>
</feature>
<dbReference type="GO" id="GO:0010619">
    <property type="term" value="P:adenylate cyclase-activating glucose-activated G protein-coupled receptor signaling pathway"/>
    <property type="evidence" value="ECO:0007669"/>
    <property type="project" value="EnsemblFungi"/>
</dbReference>
<keyword evidence="2 5" id="KW-0853">WD repeat</keyword>
<dbReference type="RefSeq" id="XP_013025951.1">
    <property type="nucleotide sequence ID" value="XM_013170497.1"/>
</dbReference>
<dbReference type="HOGENOM" id="CLU_000288_57_34_1"/>
<evidence type="ECO:0000256" key="1">
    <source>
        <dbReference type="ARBA" id="ARBA00009768"/>
    </source>
</evidence>
<dbReference type="InterPro" id="IPR001680">
    <property type="entry name" value="WD40_rpt"/>
</dbReference>
<dbReference type="InterPro" id="IPR016346">
    <property type="entry name" value="G-protein_beta_1-5"/>
</dbReference>
<dbReference type="CDD" id="cd00200">
    <property type="entry name" value="WD40"/>
    <property type="match status" value="1"/>
</dbReference>
<keyword evidence="4" id="KW-0807">Transducer</keyword>
<dbReference type="SMART" id="SM00320">
    <property type="entry name" value="WD40"/>
    <property type="match status" value="7"/>
</dbReference>
<dbReference type="GO" id="GO:0010515">
    <property type="term" value="P:negative regulation of induction of conjugation with cellular fusion"/>
    <property type="evidence" value="ECO:0007669"/>
    <property type="project" value="EnsemblFungi"/>
</dbReference>
<dbReference type="OMA" id="PLDSQWV"/>
<dbReference type="PROSITE" id="PS50082">
    <property type="entry name" value="WD_REPEATS_2"/>
    <property type="match status" value="4"/>
</dbReference>
<dbReference type="PRINTS" id="PR00320">
    <property type="entry name" value="GPROTEINBRPT"/>
</dbReference>
<dbReference type="InterPro" id="IPR036322">
    <property type="entry name" value="WD40_repeat_dom_sf"/>
</dbReference>
<dbReference type="PROSITE" id="PS50294">
    <property type="entry name" value="WD_REPEATS_REGION"/>
    <property type="match status" value="3"/>
</dbReference>
<dbReference type="PROSITE" id="PS00678">
    <property type="entry name" value="WD_REPEATS_1"/>
    <property type="match status" value="1"/>
</dbReference>
<keyword evidence="3" id="KW-0677">Repeat</keyword>
<feature type="repeat" description="WD" evidence="5">
    <location>
        <begin position="141"/>
        <end position="183"/>
    </location>
</feature>